<dbReference type="PROSITE" id="PS51257">
    <property type="entry name" value="PROKAR_LIPOPROTEIN"/>
    <property type="match status" value="1"/>
</dbReference>
<feature type="compositionally biased region" description="Gly residues" evidence="1">
    <location>
        <begin position="202"/>
        <end position="212"/>
    </location>
</feature>
<reference evidence="5" key="1">
    <citation type="journal article" date="2020" name="Microbiol. Resour. Announc.">
        <title>Complete Genome Sequence of Geobacillus sp. Strain E55-1, Isolated from Mine Geyser in Japan.</title>
        <authorList>
            <person name="Miyazaki K."/>
            <person name="Hase E."/>
            <person name="Tokito N."/>
        </authorList>
    </citation>
    <scope>NUCLEOTIDE SEQUENCE [LARGE SCALE GENOMIC DNA]</scope>
    <source>
        <strain evidence="5">E55-1</strain>
    </source>
</reference>
<protein>
    <submittedName>
        <fullName evidence="4">Germination protein</fullName>
    </submittedName>
</protein>
<dbReference type="EMBL" id="AP022557">
    <property type="protein sequence ID" value="BBW98197.1"/>
    <property type="molecule type" value="Genomic_DNA"/>
</dbReference>
<evidence type="ECO:0000259" key="3">
    <source>
        <dbReference type="Pfam" id="PF17898"/>
    </source>
</evidence>
<feature type="chain" id="PRO_5038393268" evidence="2">
    <location>
        <begin position="20"/>
        <end position="212"/>
    </location>
</feature>
<feature type="domain" description="Spore germination GerD central core" evidence="3">
    <location>
        <begin position="63"/>
        <end position="176"/>
    </location>
</feature>
<name>A0A679FVF8_9BACL</name>
<accession>A0A679FVF8</accession>
<evidence type="ECO:0000313" key="5">
    <source>
        <dbReference type="Proteomes" id="UP000501421"/>
    </source>
</evidence>
<evidence type="ECO:0000256" key="1">
    <source>
        <dbReference type="SAM" id="MobiDB-lite"/>
    </source>
</evidence>
<dbReference type="RefSeq" id="WP_033842673.1">
    <property type="nucleotide sequence ID" value="NZ_AP022557.1"/>
</dbReference>
<sequence>MNKHLPLLLLSFLFLGSCAPQEISPPPPDYDETKKMVVDILKTDEGKKAIQDIMSDEQMKQQLMMDQTAVKETLQQVLTSEQGKKFWENAFKDPKFAESFAKGLQKEHEKMMKALMKDPEYQGMMIDILKDPEAEKAMMDVLKSKEFRQHVQKVVTETLNSPLYQTKIQDMLTKAAESLQQGGGKQEEGGEEGGEGGEGEEGGGGNQQGGSG</sequence>
<feature type="region of interest" description="Disordered" evidence="1">
    <location>
        <begin position="174"/>
        <end position="212"/>
    </location>
</feature>
<evidence type="ECO:0000256" key="2">
    <source>
        <dbReference type="SAM" id="SignalP"/>
    </source>
</evidence>
<dbReference type="InterPro" id="IPR041262">
    <property type="entry name" value="GerD_central"/>
</dbReference>
<gene>
    <name evidence="4" type="primary">gerD</name>
    <name evidence="4" type="ORF">GsuE55_30300</name>
</gene>
<keyword evidence="2" id="KW-0732">Signal</keyword>
<feature type="signal peptide" evidence="2">
    <location>
        <begin position="1"/>
        <end position="19"/>
    </location>
</feature>
<evidence type="ECO:0000313" key="4">
    <source>
        <dbReference type="EMBL" id="BBW98197.1"/>
    </source>
</evidence>
<keyword evidence="5" id="KW-1185">Reference proteome</keyword>
<proteinExistence type="predicted"/>
<dbReference type="Proteomes" id="UP000501421">
    <property type="component" value="Chromosome"/>
</dbReference>
<dbReference type="Pfam" id="PF17898">
    <property type="entry name" value="GerD"/>
    <property type="match status" value="1"/>
</dbReference>
<dbReference type="AlphaFoldDB" id="A0A679FVF8"/>
<dbReference type="NCBIfam" id="NF040801">
    <property type="entry name" value="spore_GerD"/>
    <property type="match status" value="1"/>
</dbReference>
<organism evidence="4 5">
    <name type="scientific">Geobacillus subterraneus</name>
    <dbReference type="NCBI Taxonomy" id="129338"/>
    <lineage>
        <taxon>Bacteria</taxon>
        <taxon>Bacillati</taxon>
        <taxon>Bacillota</taxon>
        <taxon>Bacilli</taxon>
        <taxon>Bacillales</taxon>
        <taxon>Anoxybacillaceae</taxon>
        <taxon>Geobacillus</taxon>
    </lineage>
</organism>
<feature type="compositionally biased region" description="Acidic residues" evidence="1">
    <location>
        <begin position="189"/>
        <end position="201"/>
    </location>
</feature>